<accession>E6WS57</accession>
<feature type="coiled-coil region" evidence="1">
    <location>
        <begin position="22"/>
        <end position="49"/>
    </location>
</feature>
<dbReference type="HOGENOM" id="CLU_2384020_0_0_6"/>
<dbReference type="KEGG" id="psu:Psesu_1156"/>
<proteinExistence type="predicted"/>
<protein>
    <submittedName>
        <fullName evidence="2">Uncharacterized protein</fullName>
    </submittedName>
</protein>
<dbReference type="RefSeq" id="WP_013534835.1">
    <property type="nucleotide sequence ID" value="NC_014924.1"/>
</dbReference>
<name>E6WS57_PSEUU</name>
<keyword evidence="1" id="KW-0175">Coiled coil</keyword>
<organism evidence="2 3">
    <name type="scientific">Pseudoxanthomonas suwonensis (strain 11-1)</name>
    <dbReference type="NCBI Taxonomy" id="743721"/>
    <lineage>
        <taxon>Bacteria</taxon>
        <taxon>Pseudomonadati</taxon>
        <taxon>Pseudomonadota</taxon>
        <taxon>Gammaproteobacteria</taxon>
        <taxon>Lysobacterales</taxon>
        <taxon>Lysobacteraceae</taxon>
        <taxon>Pseudoxanthomonas</taxon>
    </lineage>
</organism>
<evidence type="ECO:0000313" key="2">
    <source>
        <dbReference type="EMBL" id="ADV27006.1"/>
    </source>
</evidence>
<dbReference type="STRING" id="743721.Psesu_1156"/>
<evidence type="ECO:0000256" key="1">
    <source>
        <dbReference type="SAM" id="Coils"/>
    </source>
</evidence>
<evidence type="ECO:0000313" key="3">
    <source>
        <dbReference type="Proteomes" id="UP000008632"/>
    </source>
</evidence>
<dbReference type="EMBL" id="CP002446">
    <property type="protein sequence ID" value="ADV27006.1"/>
    <property type="molecule type" value="Genomic_DNA"/>
</dbReference>
<reference evidence="2 3" key="1">
    <citation type="submission" date="2011-01" db="EMBL/GenBank/DDBJ databases">
        <title>Complete sequence of Pseudoxanthomonas suwonensis 11-1.</title>
        <authorList>
            <consortium name="US DOE Joint Genome Institute"/>
            <person name="Lucas S."/>
            <person name="Copeland A."/>
            <person name="Lapidus A."/>
            <person name="Cheng J.-F."/>
            <person name="Goodwin L."/>
            <person name="Pitluck S."/>
            <person name="Teshima H."/>
            <person name="Detter J.C."/>
            <person name="Han C."/>
            <person name="Tapia R."/>
            <person name="Land M."/>
            <person name="Hauser L."/>
            <person name="Kyrpides N."/>
            <person name="Ivanova N."/>
            <person name="Ovchinnikova G."/>
            <person name="Siebers A.K."/>
            <person name="Allgaier M."/>
            <person name="Thelen M.P."/>
            <person name="Hugenholtz P."/>
            <person name="Gladden J."/>
            <person name="Woyke T."/>
        </authorList>
    </citation>
    <scope>NUCLEOTIDE SEQUENCE [LARGE SCALE GENOMIC DNA]</scope>
    <source>
        <strain evidence="3">11-1</strain>
    </source>
</reference>
<dbReference type="AlphaFoldDB" id="E6WS57"/>
<sequence>MIAPWILAGVASFIAALAMWIVNRATGRIDNLEAEQVRLRQRIHEMELQAERRLATKDDVREIKLHVESIAATLGEVRDMVIRMEAAGGATNAR</sequence>
<keyword evidence="3" id="KW-1185">Reference proteome</keyword>
<gene>
    <name evidence="2" type="ordered locus">Psesu_1156</name>
</gene>
<dbReference type="Proteomes" id="UP000008632">
    <property type="component" value="Chromosome"/>
</dbReference>